<protein>
    <submittedName>
        <fullName evidence="1">Uncharacterized protein</fullName>
    </submittedName>
</protein>
<comment type="caution">
    <text evidence="1">The sequence shown here is derived from an EMBL/GenBank/DDBJ whole genome shotgun (WGS) entry which is preliminary data.</text>
</comment>
<dbReference type="EMBL" id="JPFY01000012">
    <property type="protein sequence ID" value="KEQ45683.1"/>
    <property type="molecule type" value="Genomic_DNA"/>
</dbReference>
<reference evidence="1 2" key="1">
    <citation type="submission" date="2014-05" db="EMBL/GenBank/DDBJ databases">
        <authorList>
            <person name="Daugherty S.C."/>
            <person name="Tallon L.J."/>
            <person name="Sadzewicz L."/>
            <person name="Kilian M."/>
            <person name="Tettelin H."/>
        </authorList>
    </citation>
    <scope>NUCLEOTIDE SEQUENCE [LARGE SCALE GENOMIC DNA]</scope>
    <source>
        <strain evidence="1 2">SK578</strain>
    </source>
</reference>
<accession>A0A081QRW0</accession>
<organism evidence="1 2">
    <name type="scientific">Streptococcus mitis</name>
    <dbReference type="NCBI Taxonomy" id="28037"/>
    <lineage>
        <taxon>Bacteria</taxon>
        <taxon>Bacillati</taxon>
        <taxon>Bacillota</taxon>
        <taxon>Bacilli</taxon>
        <taxon>Lactobacillales</taxon>
        <taxon>Streptococcaceae</taxon>
        <taxon>Streptococcus</taxon>
        <taxon>Streptococcus mitis group</taxon>
    </lineage>
</organism>
<dbReference type="Proteomes" id="UP000028089">
    <property type="component" value="Unassembled WGS sequence"/>
</dbReference>
<name>A0A081QRW0_STRMT</name>
<sequence length="58" mass="6725">MPKVYEIENFSLKIILLIKNSGLIVPLKHQKTHPHGQAGIKNDFISNIQFNQHIPHFH</sequence>
<evidence type="ECO:0000313" key="2">
    <source>
        <dbReference type="Proteomes" id="UP000028089"/>
    </source>
</evidence>
<evidence type="ECO:0000313" key="1">
    <source>
        <dbReference type="EMBL" id="KEQ45683.1"/>
    </source>
</evidence>
<gene>
    <name evidence="1" type="ORF">SK578_0528</name>
</gene>
<dbReference type="AlphaFoldDB" id="A0A081QRW0"/>
<proteinExistence type="predicted"/>